<feature type="repeat" description="CXXCXGXG motif" evidence="12">
    <location>
        <begin position="206"/>
        <end position="213"/>
    </location>
</feature>
<feature type="binding site" evidence="12">
    <location>
        <position position="163"/>
    </location>
    <ligand>
        <name>Zn(2+)</name>
        <dbReference type="ChEBI" id="CHEBI:29105"/>
        <label>1</label>
    </ligand>
</feature>
<evidence type="ECO:0000256" key="5">
    <source>
        <dbReference type="ARBA" id="ARBA00022771"/>
    </source>
</evidence>
<feature type="binding site" evidence="12">
    <location>
        <position position="223"/>
    </location>
    <ligand>
        <name>Zn(2+)</name>
        <dbReference type="ChEBI" id="CHEBI:29105"/>
        <label>1</label>
    </ligand>
</feature>
<dbReference type="InterPro" id="IPR001623">
    <property type="entry name" value="DnaJ_domain"/>
</dbReference>
<name>C9LGA6_9BACT</name>
<dbReference type="Proteomes" id="UP000003460">
    <property type="component" value="Unassembled WGS sequence"/>
</dbReference>
<feature type="domain" description="J" evidence="14">
    <location>
        <begin position="16"/>
        <end position="81"/>
    </location>
</feature>
<evidence type="ECO:0000256" key="13">
    <source>
        <dbReference type="PROSITE-ProRule" id="PRU00546"/>
    </source>
</evidence>
<evidence type="ECO:0000256" key="9">
    <source>
        <dbReference type="ARBA" id="ARBA00053423"/>
    </source>
</evidence>
<feature type="binding site" evidence="12">
    <location>
        <position position="206"/>
    </location>
    <ligand>
        <name>Zn(2+)</name>
        <dbReference type="ChEBI" id="CHEBI:29105"/>
        <label>2</label>
    </ligand>
</feature>
<dbReference type="InterPro" id="IPR012724">
    <property type="entry name" value="DnaJ"/>
</dbReference>
<dbReference type="AlphaFoldDB" id="C9LGA6"/>
<reference evidence="16" key="1">
    <citation type="submission" date="2009-09" db="EMBL/GenBank/DDBJ databases">
        <authorList>
            <person name="Weinstock G."/>
            <person name="Sodergren E."/>
            <person name="Clifton S."/>
            <person name="Fulton L."/>
            <person name="Fulton B."/>
            <person name="Courtney L."/>
            <person name="Fronick C."/>
            <person name="Harrison M."/>
            <person name="Strong C."/>
            <person name="Farmer C."/>
            <person name="Delahaunty K."/>
            <person name="Markovic C."/>
            <person name="Hall O."/>
            <person name="Minx P."/>
            <person name="Tomlinson C."/>
            <person name="Mitreva M."/>
            <person name="Nelson J."/>
            <person name="Hou S."/>
            <person name="Wollam A."/>
            <person name="Pepin K.H."/>
            <person name="Johnson M."/>
            <person name="Bhonagiri V."/>
            <person name="Nash W.E."/>
            <person name="Warren W."/>
            <person name="Chinwalla A."/>
            <person name="Mardis E.R."/>
            <person name="Wilson R.K."/>
        </authorList>
    </citation>
    <scope>NUCLEOTIDE SEQUENCE [LARGE SCALE GENOMIC DNA]</scope>
    <source>
        <strain evidence="16">ATCC 51259</strain>
    </source>
</reference>
<dbReference type="GO" id="GO:0009408">
    <property type="term" value="P:response to heat"/>
    <property type="evidence" value="ECO:0007669"/>
    <property type="project" value="InterPro"/>
</dbReference>
<comment type="subunit">
    <text evidence="12">Homodimer.</text>
</comment>
<comment type="similarity">
    <text evidence="10 12">Belongs to the DnaJ family.</text>
</comment>
<evidence type="ECO:0000256" key="7">
    <source>
        <dbReference type="ARBA" id="ARBA00023016"/>
    </source>
</evidence>
<dbReference type="InterPro" id="IPR001305">
    <property type="entry name" value="HSP_DnaJ_Cys-rich_dom"/>
</dbReference>
<keyword evidence="6 12" id="KW-0862">Zinc</keyword>
<dbReference type="InterPro" id="IPR018253">
    <property type="entry name" value="DnaJ_domain_CS"/>
</dbReference>
<feature type="domain" description="CR-type" evidence="15">
    <location>
        <begin position="150"/>
        <end position="232"/>
    </location>
</feature>
<comment type="domain">
    <text evidence="12">The J domain is necessary and sufficient to stimulate DnaK ATPase activity. Zinc center 1 plays an important role in the autonomous, DnaK-independent chaperone activity of DnaJ. Zinc center 2 is essential for interaction with DnaK and for DnaJ activity.</text>
</comment>
<evidence type="ECO:0000259" key="14">
    <source>
        <dbReference type="PROSITE" id="PS50076"/>
    </source>
</evidence>
<keyword evidence="5 12" id="KW-0863">Zinc-finger</keyword>
<keyword evidence="2 12" id="KW-0235">DNA replication</keyword>
<dbReference type="HOGENOM" id="CLU_017633_0_7_10"/>
<dbReference type="SUPFAM" id="SSF57938">
    <property type="entry name" value="DnaJ/Hsp40 cysteine-rich domain"/>
    <property type="match status" value="1"/>
</dbReference>
<comment type="cofactor">
    <cofactor evidence="12">
        <name>Zn(2+)</name>
        <dbReference type="ChEBI" id="CHEBI:29105"/>
    </cofactor>
    <text evidence="12">Binds 2 Zn(2+) ions per monomer.</text>
</comment>
<protein>
    <recommendedName>
        <fullName evidence="11 12">Chaperone protein DnaJ</fullName>
    </recommendedName>
</protein>
<dbReference type="EMBL" id="ACIJ02000018">
    <property type="protein sequence ID" value="EEX71714.1"/>
    <property type="molecule type" value="Genomic_DNA"/>
</dbReference>
<evidence type="ECO:0000313" key="16">
    <source>
        <dbReference type="EMBL" id="EEX71714.1"/>
    </source>
</evidence>
<feature type="zinc finger region" description="CR-type" evidence="13">
    <location>
        <begin position="150"/>
        <end position="232"/>
    </location>
</feature>
<dbReference type="Gene3D" id="1.10.287.110">
    <property type="entry name" value="DnaJ domain"/>
    <property type="match status" value="1"/>
</dbReference>
<accession>C9LGA6</accession>
<feature type="repeat" description="CXXCXGXG motif" evidence="12">
    <location>
        <begin position="163"/>
        <end position="170"/>
    </location>
</feature>
<dbReference type="GO" id="GO:0005737">
    <property type="term" value="C:cytoplasm"/>
    <property type="evidence" value="ECO:0007669"/>
    <property type="project" value="UniProtKB-SubCell"/>
</dbReference>
<keyword evidence="4 12" id="KW-0677">Repeat</keyword>
<feature type="binding site" evidence="12">
    <location>
        <position position="180"/>
    </location>
    <ligand>
        <name>Zn(2+)</name>
        <dbReference type="ChEBI" id="CHEBI:29105"/>
        <label>2</label>
    </ligand>
</feature>
<evidence type="ECO:0000313" key="17">
    <source>
        <dbReference type="Proteomes" id="UP000003460"/>
    </source>
</evidence>
<comment type="subcellular location">
    <subcellularLocation>
        <location evidence="12">Cytoplasm</location>
    </subcellularLocation>
</comment>
<evidence type="ECO:0000256" key="1">
    <source>
        <dbReference type="ARBA" id="ARBA00022490"/>
    </source>
</evidence>
<dbReference type="eggNOG" id="COG0484">
    <property type="taxonomic scope" value="Bacteria"/>
</dbReference>
<dbReference type="GO" id="GO:0006260">
    <property type="term" value="P:DNA replication"/>
    <property type="evidence" value="ECO:0007669"/>
    <property type="project" value="UniProtKB-KW"/>
</dbReference>
<organism evidence="16 17">
    <name type="scientific">Alloprevotella tannerae ATCC 51259</name>
    <dbReference type="NCBI Taxonomy" id="626522"/>
    <lineage>
        <taxon>Bacteria</taxon>
        <taxon>Pseudomonadati</taxon>
        <taxon>Bacteroidota</taxon>
        <taxon>Bacteroidia</taxon>
        <taxon>Bacteroidales</taxon>
        <taxon>Prevotellaceae</taxon>
        <taxon>Alloprevotella</taxon>
    </lineage>
</organism>
<dbReference type="GO" id="GO:0005524">
    <property type="term" value="F:ATP binding"/>
    <property type="evidence" value="ECO:0007669"/>
    <property type="project" value="InterPro"/>
</dbReference>
<dbReference type="InterPro" id="IPR002939">
    <property type="entry name" value="DnaJ_C"/>
</dbReference>
<evidence type="ECO:0000256" key="11">
    <source>
        <dbReference type="ARBA" id="ARBA00067609"/>
    </source>
</evidence>
<feature type="binding site" evidence="12">
    <location>
        <position position="220"/>
    </location>
    <ligand>
        <name>Zn(2+)</name>
        <dbReference type="ChEBI" id="CHEBI:29105"/>
        <label>1</label>
    </ligand>
</feature>
<dbReference type="Pfam" id="PF01556">
    <property type="entry name" value="DnaJ_C"/>
    <property type="match status" value="1"/>
</dbReference>
<gene>
    <name evidence="12 16" type="primary">dnaJ</name>
    <name evidence="16" type="ORF">GCWU000325_01248</name>
</gene>
<dbReference type="InterPro" id="IPR008971">
    <property type="entry name" value="HSP40/DnaJ_pept-bd"/>
</dbReference>
<dbReference type="FunFam" id="2.10.230.10:FF:000002">
    <property type="entry name" value="Molecular chaperone DnaJ"/>
    <property type="match status" value="1"/>
</dbReference>
<feature type="binding site" evidence="12">
    <location>
        <position position="183"/>
    </location>
    <ligand>
        <name>Zn(2+)</name>
        <dbReference type="ChEBI" id="CHEBI:29105"/>
        <label>2</label>
    </ligand>
</feature>
<dbReference type="HAMAP" id="MF_01152">
    <property type="entry name" value="DnaJ"/>
    <property type="match status" value="1"/>
</dbReference>
<dbReference type="FunFam" id="2.60.260.20:FF:000005">
    <property type="entry name" value="Chaperone protein dnaJ 1, mitochondrial"/>
    <property type="match status" value="1"/>
</dbReference>
<proteinExistence type="inferred from homology"/>
<dbReference type="PROSITE" id="PS00636">
    <property type="entry name" value="DNAJ_1"/>
    <property type="match status" value="1"/>
</dbReference>
<keyword evidence="8 12" id="KW-0143">Chaperone</keyword>
<dbReference type="Pfam" id="PF00226">
    <property type="entry name" value="DnaJ"/>
    <property type="match status" value="1"/>
</dbReference>
<dbReference type="PANTHER" id="PTHR43096:SF48">
    <property type="entry name" value="CHAPERONE PROTEIN DNAJ"/>
    <property type="match status" value="1"/>
</dbReference>
<dbReference type="GO" id="GO:0042026">
    <property type="term" value="P:protein refolding"/>
    <property type="evidence" value="ECO:0007669"/>
    <property type="project" value="TreeGrafter"/>
</dbReference>
<dbReference type="PRINTS" id="PR00625">
    <property type="entry name" value="JDOMAIN"/>
</dbReference>
<feature type="repeat" description="CXXCXGXG motif" evidence="12">
    <location>
        <begin position="180"/>
        <end position="187"/>
    </location>
</feature>
<feature type="repeat" description="CXXCXGXG motif" evidence="12">
    <location>
        <begin position="220"/>
        <end position="227"/>
    </location>
</feature>
<dbReference type="PROSITE" id="PS51188">
    <property type="entry name" value="ZF_CR"/>
    <property type="match status" value="1"/>
</dbReference>
<dbReference type="SMART" id="SM00271">
    <property type="entry name" value="DnaJ"/>
    <property type="match status" value="1"/>
</dbReference>
<dbReference type="NCBIfam" id="NF008035">
    <property type="entry name" value="PRK10767.1"/>
    <property type="match status" value="1"/>
</dbReference>
<dbReference type="FunFam" id="1.10.287.110:FF:000034">
    <property type="entry name" value="Chaperone protein DnaJ"/>
    <property type="match status" value="1"/>
</dbReference>
<evidence type="ECO:0000259" key="15">
    <source>
        <dbReference type="PROSITE" id="PS51188"/>
    </source>
</evidence>
<dbReference type="Pfam" id="PF00684">
    <property type="entry name" value="DnaJ_CXXCXGXG"/>
    <property type="match status" value="1"/>
</dbReference>
<evidence type="ECO:0000256" key="8">
    <source>
        <dbReference type="ARBA" id="ARBA00023186"/>
    </source>
</evidence>
<keyword evidence="1 12" id="KW-0963">Cytoplasm</keyword>
<feature type="binding site" evidence="12">
    <location>
        <position position="209"/>
    </location>
    <ligand>
        <name>Zn(2+)</name>
        <dbReference type="ChEBI" id="CHEBI:29105"/>
        <label>2</label>
    </ligand>
</feature>
<feature type="binding site" evidence="12">
    <location>
        <position position="166"/>
    </location>
    <ligand>
        <name>Zn(2+)</name>
        <dbReference type="ChEBI" id="CHEBI:29105"/>
        <label>1</label>
    </ligand>
</feature>
<dbReference type="CDD" id="cd10719">
    <property type="entry name" value="DnaJ_zf"/>
    <property type="match status" value="1"/>
</dbReference>
<dbReference type="GO" id="GO:0051082">
    <property type="term" value="F:unfolded protein binding"/>
    <property type="evidence" value="ECO:0007669"/>
    <property type="project" value="UniProtKB-UniRule"/>
</dbReference>
<evidence type="ECO:0000256" key="10">
    <source>
        <dbReference type="ARBA" id="ARBA00061004"/>
    </source>
</evidence>
<sequence length="395" mass="43102">MFGFTLLYINMATETDFYKILEVEKTASAEEIKSAYKKIAIKYHPDRNPGDKEAEEKFRQAAEAYDVLRDPEKRSRYDQFGKAGVEGGFGGFGGAGMDLNDIFSHFGDIFGDMGFGGFRGGFHQQSQTRKFQGSDLRLKVKLTLQEIAKGTTKKFKVKKDITCKECNGSGAAQGSHPETCTECNGAGAVLRTHRTMFGMMQSQEVCPRCHGEGYIIKDACSHCHGEGVVSGEEIIEVNIPAGVADGMIVNVEGKGNAGRHNGIPGNIQVIISEESDEDLIRDGQDLIYNLLLTIPQATLGDAVEIPTIDGKARIKVAPGTQPGTTLRLRGKGLPAVRGYGYGVGDIVVNISIYIPETLSKAEKESFEAMKDSDNLKSNPSIKEKIFKAFRNYFNA</sequence>
<evidence type="ECO:0000256" key="4">
    <source>
        <dbReference type="ARBA" id="ARBA00022737"/>
    </source>
</evidence>
<evidence type="ECO:0000256" key="12">
    <source>
        <dbReference type="HAMAP-Rule" id="MF_01152"/>
    </source>
</evidence>
<evidence type="ECO:0000256" key="3">
    <source>
        <dbReference type="ARBA" id="ARBA00022723"/>
    </source>
</evidence>
<dbReference type="SUPFAM" id="SSF49493">
    <property type="entry name" value="HSP40/DnaJ peptide-binding domain"/>
    <property type="match status" value="2"/>
</dbReference>
<dbReference type="Gene3D" id="2.60.260.20">
    <property type="entry name" value="Urease metallochaperone UreE, N-terminal domain"/>
    <property type="match status" value="2"/>
</dbReference>
<dbReference type="CDD" id="cd06257">
    <property type="entry name" value="DnaJ"/>
    <property type="match status" value="1"/>
</dbReference>
<comment type="function">
    <text evidence="9 12">Participates actively in the response to hyperosmotic and heat shock by preventing the aggregation of stress-denatured proteins and by disaggregating proteins, also in an autonomous, DnaK-independent fashion. Unfolded proteins bind initially to DnaJ; upon interaction with the DnaJ-bound protein, DnaK hydrolyzes its bound ATP, resulting in the formation of a stable complex. GrpE releases ADP from DnaK; ATP binding to DnaK triggers the release of the substrate protein, thus completing the reaction cycle. Several rounds of ATP-dependent interactions between DnaJ, DnaK and GrpE are required for fully efficient folding. Also involved, together with DnaK and GrpE, in the DNA replication of plasmids through activation of initiation proteins.</text>
</comment>
<keyword evidence="17" id="KW-1185">Reference proteome</keyword>
<dbReference type="InterPro" id="IPR036410">
    <property type="entry name" value="HSP_DnaJ_Cys-rich_dom_sf"/>
</dbReference>
<evidence type="ECO:0000256" key="6">
    <source>
        <dbReference type="ARBA" id="ARBA00022833"/>
    </source>
</evidence>
<dbReference type="Gene3D" id="2.10.230.10">
    <property type="entry name" value="Heat shock protein DnaJ, cysteine-rich domain"/>
    <property type="match status" value="1"/>
</dbReference>
<dbReference type="PROSITE" id="PS50076">
    <property type="entry name" value="DNAJ_2"/>
    <property type="match status" value="1"/>
</dbReference>
<dbReference type="GO" id="GO:0031072">
    <property type="term" value="F:heat shock protein binding"/>
    <property type="evidence" value="ECO:0007669"/>
    <property type="project" value="InterPro"/>
</dbReference>
<keyword evidence="7 12" id="KW-0346">Stress response</keyword>
<comment type="caution">
    <text evidence="16">The sequence shown here is derived from an EMBL/GenBank/DDBJ whole genome shotgun (WGS) entry which is preliminary data.</text>
</comment>
<keyword evidence="3 12" id="KW-0479">Metal-binding</keyword>
<dbReference type="GO" id="GO:0008270">
    <property type="term" value="F:zinc ion binding"/>
    <property type="evidence" value="ECO:0007669"/>
    <property type="project" value="UniProtKB-UniRule"/>
</dbReference>
<dbReference type="CDD" id="cd10747">
    <property type="entry name" value="DnaJ_C"/>
    <property type="match status" value="1"/>
</dbReference>
<evidence type="ECO:0000256" key="2">
    <source>
        <dbReference type="ARBA" id="ARBA00022705"/>
    </source>
</evidence>
<dbReference type="NCBIfam" id="TIGR02349">
    <property type="entry name" value="DnaJ_bact"/>
    <property type="match status" value="1"/>
</dbReference>
<dbReference type="InterPro" id="IPR036869">
    <property type="entry name" value="J_dom_sf"/>
</dbReference>
<dbReference type="STRING" id="626522.GCWU000325_01248"/>
<dbReference type="PANTHER" id="PTHR43096">
    <property type="entry name" value="DNAJ HOMOLOG 1, MITOCHONDRIAL-RELATED"/>
    <property type="match status" value="1"/>
</dbReference>
<dbReference type="SUPFAM" id="SSF46565">
    <property type="entry name" value="Chaperone J-domain"/>
    <property type="match status" value="1"/>
</dbReference>